<dbReference type="PROSITE" id="PS00892">
    <property type="entry name" value="HIT_1"/>
    <property type="match status" value="1"/>
</dbReference>
<reference evidence="2" key="1">
    <citation type="submission" date="2018-06" db="EMBL/GenBank/DDBJ databases">
        <authorList>
            <person name="Zhirakovskaya E."/>
        </authorList>
    </citation>
    <scope>NUCLEOTIDE SEQUENCE</scope>
</reference>
<protein>
    <submittedName>
        <fullName evidence="2">Bis(5'-nucleosyl)-tetraphosphatase (Asymmetrical)</fullName>
        <ecNumber evidence="2">3.6.1.17</ecNumber>
    </submittedName>
</protein>
<dbReference type="PRINTS" id="PR00332">
    <property type="entry name" value="HISTRIAD"/>
</dbReference>
<dbReference type="Pfam" id="PF01230">
    <property type="entry name" value="HIT"/>
    <property type="match status" value="1"/>
</dbReference>
<evidence type="ECO:0000313" key="2">
    <source>
        <dbReference type="EMBL" id="VAW97725.1"/>
    </source>
</evidence>
<proteinExistence type="predicted"/>
<gene>
    <name evidence="2" type="ORF">MNBD_GAMMA23-610</name>
</gene>
<organism evidence="2">
    <name type="scientific">hydrothermal vent metagenome</name>
    <dbReference type="NCBI Taxonomy" id="652676"/>
    <lineage>
        <taxon>unclassified sequences</taxon>
        <taxon>metagenomes</taxon>
        <taxon>ecological metagenomes</taxon>
    </lineage>
</organism>
<dbReference type="PROSITE" id="PS51084">
    <property type="entry name" value="HIT_2"/>
    <property type="match status" value="1"/>
</dbReference>
<dbReference type="EMBL" id="UOFT01000061">
    <property type="protein sequence ID" value="VAW97725.1"/>
    <property type="molecule type" value="Genomic_DNA"/>
</dbReference>
<dbReference type="SUPFAM" id="SSF54197">
    <property type="entry name" value="HIT-like"/>
    <property type="match status" value="1"/>
</dbReference>
<dbReference type="InterPro" id="IPR011146">
    <property type="entry name" value="HIT-like"/>
</dbReference>
<feature type="domain" description="HIT" evidence="1">
    <location>
        <begin position="4"/>
        <end position="113"/>
    </location>
</feature>
<dbReference type="AlphaFoldDB" id="A0A3B0ZVY7"/>
<sequence>MDCLFCKIINGDIPAEIIYQDDDILGFKDVNPQAPTHILFIPKTHIATVNDLAAKDAELIGKLFLAAKKVAADDGFADEGYRLVMNCNKGAGQTVFHIHLHLLAERALHWPPG</sequence>
<dbReference type="InterPro" id="IPR001310">
    <property type="entry name" value="Histidine_triad_HIT"/>
</dbReference>
<keyword evidence="2" id="KW-0378">Hydrolase</keyword>
<evidence type="ECO:0000259" key="1">
    <source>
        <dbReference type="PROSITE" id="PS51084"/>
    </source>
</evidence>
<dbReference type="EC" id="3.6.1.17" evidence="2"/>
<name>A0A3B0ZVY7_9ZZZZ</name>
<dbReference type="Gene3D" id="3.30.428.10">
    <property type="entry name" value="HIT-like"/>
    <property type="match status" value="1"/>
</dbReference>
<dbReference type="PANTHER" id="PTHR23089">
    <property type="entry name" value="HISTIDINE TRIAD HIT PROTEIN"/>
    <property type="match status" value="1"/>
</dbReference>
<dbReference type="GO" id="GO:0004081">
    <property type="term" value="F:bis(5'-nucleosyl)-tetraphosphatase (asymmetrical) activity"/>
    <property type="evidence" value="ECO:0007669"/>
    <property type="project" value="UniProtKB-EC"/>
</dbReference>
<dbReference type="InterPro" id="IPR019808">
    <property type="entry name" value="Histidine_triad_CS"/>
</dbReference>
<accession>A0A3B0ZVY7</accession>
<dbReference type="CDD" id="cd01276">
    <property type="entry name" value="PKCI_related"/>
    <property type="match status" value="1"/>
</dbReference>
<dbReference type="InterPro" id="IPR036265">
    <property type="entry name" value="HIT-like_sf"/>
</dbReference>